<keyword evidence="1" id="KW-0812">Transmembrane</keyword>
<dbReference type="AlphaFoldDB" id="A0A5S3YUF1"/>
<keyword evidence="1" id="KW-0472">Membrane</keyword>
<feature type="transmembrane region" description="Helical" evidence="1">
    <location>
        <begin position="70"/>
        <end position="96"/>
    </location>
</feature>
<feature type="transmembrane region" description="Helical" evidence="1">
    <location>
        <begin position="129"/>
        <end position="149"/>
    </location>
</feature>
<reference evidence="3" key="2">
    <citation type="submission" date="2019-06" db="EMBL/GenBank/DDBJ databases">
        <title>Co-occurence of chitin degradation, pigmentation and bioactivity in marine Pseudoalteromonas.</title>
        <authorList>
            <person name="Sonnenschein E.C."/>
            <person name="Bech P.K."/>
        </authorList>
    </citation>
    <scope>NUCLEOTIDE SEQUENCE [LARGE SCALE GENOMIC DNA]</scope>
    <source>
        <strain evidence="3">S1189</strain>
    </source>
</reference>
<evidence type="ECO:0000313" key="3">
    <source>
        <dbReference type="Proteomes" id="UP000307362"/>
    </source>
</evidence>
<evidence type="ECO:0000313" key="2">
    <source>
        <dbReference type="EMBL" id="TMP80427.1"/>
    </source>
</evidence>
<dbReference type="EMBL" id="PNCM01000021">
    <property type="protein sequence ID" value="TMP80427.1"/>
    <property type="molecule type" value="Genomic_DNA"/>
</dbReference>
<dbReference type="Proteomes" id="UP000307362">
    <property type="component" value="Unassembled WGS sequence"/>
</dbReference>
<keyword evidence="1" id="KW-1133">Transmembrane helix</keyword>
<evidence type="ECO:0000256" key="1">
    <source>
        <dbReference type="SAM" id="Phobius"/>
    </source>
</evidence>
<reference evidence="2 3" key="1">
    <citation type="submission" date="2017-12" db="EMBL/GenBank/DDBJ databases">
        <authorList>
            <person name="Paulsen S."/>
            <person name="Gram L.K."/>
        </authorList>
    </citation>
    <scope>NUCLEOTIDE SEQUENCE [LARGE SCALE GENOMIC DNA]</scope>
    <source>
        <strain evidence="2 3">S1189</strain>
    </source>
</reference>
<feature type="transmembrane region" description="Helical" evidence="1">
    <location>
        <begin position="30"/>
        <end position="50"/>
    </location>
</feature>
<organism evidence="2 3">
    <name type="scientific">Pseudoalteromonas phenolica</name>
    <dbReference type="NCBI Taxonomy" id="161398"/>
    <lineage>
        <taxon>Bacteria</taxon>
        <taxon>Pseudomonadati</taxon>
        <taxon>Pseudomonadota</taxon>
        <taxon>Gammaproteobacteria</taxon>
        <taxon>Alteromonadales</taxon>
        <taxon>Pseudoalteromonadaceae</taxon>
        <taxon>Pseudoalteromonas</taxon>
    </lineage>
</organism>
<accession>A0A5S3YUF1</accession>
<comment type="caution">
    <text evidence="2">The sequence shown here is derived from an EMBL/GenBank/DDBJ whole genome shotgun (WGS) entry which is preliminary data.</text>
</comment>
<dbReference type="RefSeq" id="WP_138567531.1">
    <property type="nucleotide sequence ID" value="NZ_PNCM01000021.1"/>
</dbReference>
<gene>
    <name evidence="2" type="ORF">CWB73_10305</name>
</gene>
<sequence length="225" mass="25560">MNKITTDKAYFAWFKASLLKRKEFFYTQPALLLSLVYLALSLSGLVYLYVLGSGVGIEIVKYLEVSDFFMAFLATPAILHATIVAISSFLVGTLLYKKFEIGQSKSSKPSIGWRSWFVTWRPFYRINPVLLGALFMLILPLIYSVQVGYIDANTIIQEKGKVYQIDLVNPVDINGQSKLQFDDLKLITETERFCFFYSISLKQTLIITRDNIASIHLASQGYDNS</sequence>
<protein>
    <submittedName>
        <fullName evidence="2">Uncharacterized protein</fullName>
    </submittedName>
</protein>
<dbReference type="OrthoDB" id="6306870at2"/>
<name>A0A5S3YUF1_9GAMM</name>
<proteinExistence type="predicted"/>